<feature type="region of interest" description="Disordered" evidence="7">
    <location>
        <begin position="189"/>
        <end position="227"/>
    </location>
</feature>
<evidence type="ECO:0000313" key="9">
    <source>
        <dbReference type="Proteomes" id="UP001153737"/>
    </source>
</evidence>
<evidence type="ECO:0000313" key="8">
    <source>
        <dbReference type="EMBL" id="CAH1116105.1"/>
    </source>
</evidence>
<dbReference type="GO" id="GO:0005730">
    <property type="term" value="C:nucleolus"/>
    <property type="evidence" value="ECO:0007669"/>
    <property type="project" value="UniProtKB-SubCell"/>
</dbReference>
<evidence type="ECO:0000256" key="4">
    <source>
        <dbReference type="ARBA" id="ARBA00023054"/>
    </source>
</evidence>
<dbReference type="Pfam" id="PF09805">
    <property type="entry name" value="Nop25"/>
    <property type="match status" value="1"/>
</dbReference>
<accession>A0A9P0DFY5</accession>
<evidence type="ECO:0000256" key="2">
    <source>
        <dbReference type="ARBA" id="ARBA00007175"/>
    </source>
</evidence>
<feature type="compositionally biased region" description="Basic residues" evidence="7">
    <location>
        <begin position="195"/>
        <end position="227"/>
    </location>
</feature>
<dbReference type="GO" id="GO:0019843">
    <property type="term" value="F:rRNA binding"/>
    <property type="evidence" value="ECO:0007669"/>
    <property type="project" value="TreeGrafter"/>
</dbReference>
<evidence type="ECO:0000256" key="7">
    <source>
        <dbReference type="SAM" id="MobiDB-lite"/>
    </source>
</evidence>
<dbReference type="InterPro" id="IPR019186">
    <property type="entry name" value="Nucleolar_protein_12"/>
</dbReference>
<evidence type="ECO:0000256" key="5">
    <source>
        <dbReference type="ARBA" id="ARBA00023242"/>
    </source>
</evidence>
<keyword evidence="9" id="KW-1185">Reference proteome</keyword>
<protein>
    <recommendedName>
        <fullName evidence="3">Nucleolar protein 12</fullName>
    </recommendedName>
</protein>
<organism evidence="8 9">
    <name type="scientific">Phaedon cochleariae</name>
    <name type="common">Mustard beetle</name>
    <dbReference type="NCBI Taxonomy" id="80249"/>
    <lineage>
        <taxon>Eukaryota</taxon>
        <taxon>Metazoa</taxon>
        <taxon>Ecdysozoa</taxon>
        <taxon>Arthropoda</taxon>
        <taxon>Hexapoda</taxon>
        <taxon>Insecta</taxon>
        <taxon>Pterygota</taxon>
        <taxon>Neoptera</taxon>
        <taxon>Endopterygota</taxon>
        <taxon>Coleoptera</taxon>
        <taxon>Polyphaga</taxon>
        <taxon>Cucujiformia</taxon>
        <taxon>Chrysomeloidea</taxon>
        <taxon>Chrysomelidae</taxon>
        <taxon>Chrysomelinae</taxon>
        <taxon>Chrysomelini</taxon>
        <taxon>Phaedon</taxon>
    </lineage>
</organism>
<evidence type="ECO:0000256" key="6">
    <source>
        <dbReference type="SAM" id="Coils"/>
    </source>
</evidence>
<evidence type="ECO:0000256" key="1">
    <source>
        <dbReference type="ARBA" id="ARBA00004604"/>
    </source>
</evidence>
<comment type="similarity">
    <text evidence="2">Belongs to the RRP17 family.</text>
</comment>
<dbReference type="AlphaFoldDB" id="A0A9P0DFY5"/>
<keyword evidence="4 6" id="KW-0175">Coiled coil</keyword>
<dbReference type="OrthoDB" id="551633at2759"/>
<comment type="subcellular location">
    <subcellularLocation>
        <location evidence="1">Nucleus</location>
        <location evidence="1">Nucleolus</location>
    </subcellularLocation>
</comment>
<proteinExistence type="inferred from homology"/>
<name>A0A9P0DFY5_PHACE</name>
<reference evidence="8" key="2">
    <citation type="submission" date="2022-10" db="EMBL/GenBank/DDBJ databases">
        <authorList>
            <consortium name="ENA_rothamsted_submissions"/>
            <consortium name="culmorum"/>
            <person name="King R."/>
        </authorList>
    </citation>
    <scope>NUCLEOTIDE SEQUENCE</scope>
</reference>
<sequence length="227" mass="26827">MRSNNPKPNSKKTKNRKTKINLVFDEDKRRDFLTGFHKRKLQRKKEAKEKFEKDLKDERKRIKAEAKESYKKLVVSHRPIPELENLLSENYEDDDVTVKVVELSTNDIAMKNNWIGANQPKYEENEEIESDVQSDAEEIPGMELKHKKASKVKKKEVSKFDSEKDVKKALKKQATKTVKNSKIFQMKNKMERQKQMKKSIKMKRQRIKIHDKKGKHGPGSRKRADKH</sequence>
<dbReference type="Proteomes" id="UP001153737">
    <property type="component" value="Chromosome 1"/>
</dbReference>
<dbReference type="PANTHER" id="PTHR14577">
    <property type="entry name" value="NUCLEOLAR PROTEIN 12"/>
    <property type="match status" value="1"/>
</dbReference>
<gene>
    <name evidence="8" type="ORF">PHAECO_LOCUS642</name>
</gene>
<keyword evidence="5" id="KW-0539">Nucleus</keyword>
<reference evidence="8" key="1">
    <citation type="submission" date="2022-01" db="EMBL/GenBank/DDBJ databases">
        <authorList>
            <person name="King R."/>
        </authorList>
    </citation>
    <scope>NUCLEOTIDE SEQUENCE</scope>
</reference>
<dbReference type="PANTHER" id="PTHR14577:SF0">
    <property type="entry name" value="NUCLEOLAR PROTEIN 12"/>
    <property type="match status" value="1"/>
</dbReference>
<evidence type="ECO:0000256" key="3">
    <source>
        <dbReference type="ARBA" id="ARBA00015520"/>
    </source>
</evidence>
<dbReference type="EMBL" id="OU896707">
    <property type="protein sequence ID" value="CAH1116105.1"/>
    <property type="molecule type" value="Genomic_DNA"/>
</dbReference>
<feature type="coiled-coil region" evidence="6">
    <location>
        <begin position="38"/>
        <end position="72"/>
    </location>
</feature>